<dbReference type="GO" id="GO:0005768">
    <property type="term" value="C:endosome"/>
    <property type="evidence" value="ECO:0007669"/>
    <property type="project" value="TreeGrafter"/>
</dbReference>
<feature type="coiled-coil region" evidence="2">
    <location>
        <begin position="369"/>
        <end position="441"/>
    </location>
</feature>
<dbReference type="GO" id="GO:0000149">
    <property type="term" value="F:SNARE binding"/>
    <property type="evidence" value="ECO:0007669"/>
    <property type="project" value="TreeGrafter"/>
</dbReference>
<accession>V5FU11</accession>
<dbReference type="eggNOG" id="KOG2896">
    <property type="taxonomic scope" value="Eukaryota"/>
</dbReference>
<gene>
    <name evidence="4" type="ORF">PVAR5_1797</name>
</gene>
<organism evidence="4 5">
    <name type="scientific">Byssochlamys spectabilis (strain No. 5 / NBRC 109023)</name>
    <name type="common">Paecilomyces variotii</name>
    <dbReference type="NCBI Taxonomy" id="1356009"/>
    <lineage>
        <taxon>Eukaryota</taxon>
        <taxon>Fungi</taxon>
        <taxon>Dikarya</taxon>
        <taxon>Ascomycota</taxon>
        <taxon>Pezizomycotina</taxon>
        <taxon>Eurotiomycetes</taxon>
        <taxon>Eurotiomycetidae</taxon>
        <taxon>Eurotiales</taxon>
        <taxon>Thermoascaceae</taxon>
        <taxon>Paecilomyces</taxon>
    </lineage>
</organism>
<name>V5FU11_BYSSN</name>
<dbReference type="GO" id="GO:0035493">
    <property type="term" value="P:SNARE complex assembly"/>
    <property type="evidence" value="ECO:0007669"/>
    <property type="project" value="TreeGrafter"/>
</dbReference>
<evidence type="ECO:0000256" key="3">
    <source>
        <dbReference type="SAM" id="MobiDB-lite"/>
    </source>
</evidence>
<dbReference type="HOGENOM" id="CLU_009375_1_0_1"/>
<feature type="region of interest" description="Disordered" evidence="3">
    <location>
        <begin position="162"/>
        <end position="204"/>
    </location>
</feature>
<protein>
    <submittedName>
        <fullName evidence="4">UV radiation resistance protein (UVRAG), putative</fullName>
    </submittedName>
</protein>
<dbReference type="InParanoid" id="V5FU11"/>
<sequence>MRRSSDQFLTELDFVPIGASARLSASTQPPTAADNKLQPPYSSPRAENNNINLIAIFLYDPAPSPVNDDRRGRRAVGLAFQHLPGDVVDRRQPGQFSRRRGQSAPAAMALPIGTACFLNRKLRHLQGVSVRNLVIEPSSNRSRGKTIDDDDIPNTLQSPAKALSKAENRPLQHSRSFTNLKSPAKLPGSDAVDQKQGSRRIRRRSTLPWSGDNAEIRQIKLADIMQSRMADTWFSIHCDRVEGPVYISEVIEKATNPSFQSFDLNACGPLVSRLDEMTLKLWAKTAAMRDYTLLVELQLSLRSLQFVGKSLDSFHQPLPANSILFHFADGVYTNLTDLPPVQGPGTSRVSEWHQKTAQPTSSYDALMRLANLDDCIQDALATREKLEAQISAILEKNQGAMSALSTASQAQEKLSFTKRALAAEKKQLRGATKRKEELIASIKARREAMAAGRESQDRTRSHLPDAQVKLASSSSLLEKNTEESKGQIRRICENLLSIYPIEPVPGKPLMFTIAGLVLPNSSFVDIDRESVAAALGFTAHLVFLLSFYLSTPIPYPLKPYSSTSIIHDPVSVSLPQRTFPLYPVNVYYRFEYGVFLLNKNIEFLMTSRGLRALDIRHTLPNLKYLLYVLTAGSTEIPLRKAGGVRGLLLGRVTPSLSRRGSEDSVTSGEWINPRKFPDAVMKMNGDADKTKAKRPSTSADVSAAAAAAGPSAHPLRTHA</sequence>
<evidence type="ECO:0000256" key="2">
    <source>
        <dbReference type="SAM" id="Coils"/>
    </source>
</evidence>
<feature type="compositionally biased region" description="Low complexity" evidence="3">
    <location>
        <begin position="696"/>
        <end position="712"/>
    </location>
</feature>
<reference evidence="5" key="1">
    <citation type="journal article" date="2014" name="Genome Announc.">
        <title>Draft genome sequence of the formaldehyde-resistant fungus Byssochlamys spectabilis No. 5 (anamorph Paecilomyces variotii No. 5) (NBRC109023).</title>
        <authorList>
            <person name="Oka T."/>
            <person name="Ekino K."/>
            <person name="Fukuda K."/>
            <person name="Nomura Y."/>
        </authorList>
    </citation>
    <scope>NUCLEOTIDE SEQUENCE [LARGE SCALE GENOMIC DNA]</scope>
    <source>
        <strain evidence="5">No. 5 / NBRC 109023</strain>
    </source>
</reference>
<dbReference type="PANTHER" id="PTHR15157:SF5">
    <property type="entry name" value="UV RADIATION RESISTANCE-ASSOCIATED GENE PROTEIN"/>
    <property type="match status" value="1"/>
</dbReference>
<dbReference type="GO" id="GO:0000323">
    <property type="term" value="C:lytic vacuole"/>
    <property type="evidence" value="ECO:0007669"/>
    <property type="project" value="TreeGrafter"/>
</dbReference>
<keyword evidence="5" id="KW-1185">Reference proteome</keyword>
<dbReference type="AlphaFoldDB" id="V5FU11"/>
<feature type="region of interest" description="Disordered" evidence="3">
    <location>
        <begin position="684"/>
        <end position="719"/>
    </location>
</feature>
<evidence type="ECO:0000313" key="5">
    <source>
        <dbReference type="Proteomes" id="UP000018001"/>
    </source>
</evidence>
<keyword evidence="1 2" id="KW-0175">Coiled coil</keyword>
<dbReference type="PANTHER" id="PTHR15157">
    <property type="entry name" value="UV RADIATION RESISTANCE-ASSOCIATED GENE PROTEIN"/>
    <property type="match status" value="1"/>
</dbReference>
<evidence type="ECO:0000256" key="1">
    <source>
        <dbReference type="ARBA" id="ARBA00023054"/>
    </source>
</evidence>
<comment type="caution">
    <text evidence="4">The sequence shown here is derived from an EMBL/GenBank/DDBJ whole genome shotgun (WGS) entry which is preliminary data.</text>
</comment>
<dbReference type="OrthoDB" id="72772at2759"/>
<evidence type="ECO:0000313" key="4">
    <source>
        <dbReference type="EMBL" id="GAD93191.1"/>
    </source>
</evidence>
<proteinExistence type="predicted"/>
<dbReference type="Proteomes" id="UP000018001">
    <property type="component" value="Unassembled WGS sequence"/>
</dbReference>
<dbReference type="EMBL" id="BAUL01000049">
    <property type="protein sequence ID" value="GAD93191.1"/>
    <property type="molecule type" value="Genomic_DNA"/>
</dbReference>
<feature type="compositionally biased region" description="Polar residues" evidence="3">
    <location>
        <begin position="171"/>
        <end position="181"/>
    </location>
</feature>
<feature type="region of interest" description="Disordered" evidence="3">
    <location>
        <begin position="23"/>
        <end position="45"/>
    </location>
</feature>